<dbReference type="Proteomes" id="UP000595814">
    <property type="component" value="Chromosome"/>
</dbReference>
<evidence type="ECO:0000313" key="2">
    <source>
        <dbReference type="Proteomes" id="UP000595814"/>
    </source>
</evidence>
<gene>
    <name evidence="1" type="ORF">JFY71_10970</name>
</gene>
<protein>
    <submittedName>
        <fullName evidence="1">ABC transporter permease</fullName>
    </submittedName>
</protein>
<name>A0AC61N2L2_9FIRM</name>
<dbReference type="EMBL" id="CP066744">
    <property type="protein sequence ID" value="QQK09136.1"/>
    <property type="molecule type" value="Genomic_DNA"/>
</dbReference>
<reference evidence="1 2" key="1">
    <citation type="journal article" date="2022" name="Int. J. Syst. Evol. Microbiol.">
        <title>Miniphocaeibacter halophilus sp. nov., an ammonium-tolerant acetate-producing bacterium isolated from a biogas system.</title>
        <authorList>
            <person name="Schnurer A."/>
            <person name="Singh A."/>
            <person name="Bi S."/>
            <person name="Qiao W."/>
            <person name="Westerholm M."/>
        </authorList>
    </citation>
    <scope>NUCLEOTIDE SEQUENCE [LARGE SCALE GENOMIC DNA]</scope>
    <source>
        <strain evidence="1 2">AMB_01</strain>
    </source>
</reference>
<sequence length="318" mass="33537">MNSKEFLKKYSAFILLVIMLLVNAIITPNFFALNTFSLMLTQICPVILTAMGMTMVISTGGIDISVGAVMALSAALSTRFVNFEGKASIIMLAIGLLAAIILSSASGLVAGFMVGKLKVQPMVVTLGLMIGVRGLALVATSSKTVYISQAQGELYKLLGNYKIAGLLPIQIIPIVLSIAIVYFILNKTVLGRRIQAVGDNVNSARLAGINVTAVIIFVYMASAFFASTAGIFSVAKIGNINPNDVGLLAELDAIAAVVIGGTKMSGGRGRVFGTVIGAFIMSIISMAVNMNNIPYEYAQIVKAIIIVVAVYIQSDRKK</sequence>
<keyword evidence="2" id="KW-1185">Reference proteome</keyword>
<organism evidence="1 2">
    <name type="scientific">Miniphocaeibacter halophilus</name>
    <dbReference type="NCBI Taxonomy" id="2931922"/>
    <lineage>
        <taxon>Bacteria</taxon>
        <taxon>Bacillati</taxon>
        <taxon>Bacillota</taxon>
        <taxon>Tissierellia</taxon>
        <taxon>Tissierellales</taxon>
        <taxon>Peptoniphilaceae</taxon>
        <taxon>Miniphocaeibacter</taxon>
    </lineage>
</organism>
<accession>A0AC61N2L2</accession>
<evidence type="ECO:0000313" key="1">
    <source>
        <dbReference type="EMBL" id="QQK09136.1"/>
    </source>
</evidence>
<proteinExistence type="predicted"/>